<dbReference type="InterPro" id="IPR021133">
    <property type="entry name" value="HEAT_type_2"/>
</dbReference>
<dbReference type="Pfam" id="PF13646">
    <property type="entry name" value="HEAT_2"/>
    <property type="match status" value="3"/>
</dbReference>
<dbReference type="KEGG" id="haxz:M0R88_18165"/>
<name>A0A8U0IIA6_9EURY</name>
<dbReference type="PANTHER" id="PTHR12697">
    <property type="entry name" value="PBS LYASE HEAT-LIKE PROTEIN"/>
    <property type="match status" value="1"/>
</dbReference>
<dbReference type="SUPFAM" id="SSF48371">
    <property type="entry name" value="ARM repeat"/>
    <property type="match status" value="1"/>
</dbReference>
<reference evidence="3" key="1">
    <citation type="submission" date="2022-04" db="EMBL/GenBank/DDBJ databases">
        <title>Diverse halophilic archaea isolated from saline environments.</title>
        <authorList>
            <person name="Cui H.-L."/>
        </authorList>
    </citation>
    <scope>NUCLEOTIDE SEQUENCE</scope>
    <source>
        <strain evidence="3">XZYJT40</strain>
    </source>
</reference>
<dbReference type="AlphaFoldDB" id="A0A8U0IIA6"/>
<evidence type="ECO:0000256" key="1">
    <source>
        <dbReference type="ARBA" id="ARBA00022737"/>
    </source>
</evidence>
<accession>A0A8U0IIA6</accession>
<dbReference type="PANTHER" id="PTHR12697:SF5">
    <property type="entry name" value="DEOXYHYPUSINE HYDROXYLASE"/>
    <property type="match status" value="1"/>
</dbReference>
<dbReference type="InterPro" id="IPR004155">
    <property type="entry name" value="PBS_lyase_HEAT"/>
</dbReference>
<comment type="function">
    <text evidence="2">Catalyzes the hydroxylation of the N(6)-(4-aminobutyl)-L-lysine intermediate produced by deoxyhypusine synthase/DHPS on a critical lysine of the eukaryotic translation initiation factor 5A/eIF-5A. This is the second step of the post-translational modification of that lysine into an unusual amino acid residue named hypusine. Hypusination is unique to mature eIF-5A factor and is essential for its function.</text>
</comment>
<evidence type="ECO:0000313" key="4">
    <source>
        <dbReference type="Proteomes" id="UP000830434"/>
    </source>
</evidence>
<proteinExistence type="predicted"/>
<dbReference type="InterPro" id="IPR000357">
    <property type="entry name" value="HEAT"/>
</dbReference>
<keyword evidence="1" id="KW-0677">Repeat</keyword>
<dbReference type="PROSITE" id="PS50077">
    <property type="entry name" value="HEAT_REPEAT"/>
    <property type="match status" value="1"/>
</dbReference>
<gene>
    <name evidence="3" type="ORF">M0R88_18165</name>
</gene>
<dbReference type="Pfam" id="PF02985">
    <property type="entry name" value="HEAT"/>
    <property type="match status" value="1"/>
</dbReference>
<dbReference type="Proteomes" id="UP000830434">
    <property type="component" value="Chromosome"/>
</dbReference>
<dbReference type="Gene3D" id="1.25.10.10">
    <property type="entry name" value="Leucine-rich Repeat Variant"/>
    <property type="match status" value="3"/>
</dbReference>
<evidence type="ECO:0000256" key="2">
    <source>
        <dbReference type="ARBA" id="ARBA00045876"/>
    </source>
</evidence>
<evidence type="ECO:0000313" key="3">
    <source>
        <dbReference type="EMBL" id="UPW00416.1"/>
    </source>
</evidence>
<dbReference type="InterPro" id="IPR011989">
    <property type="entry name" value="ARM-like"/>
</dbReference>
<dbReference type="RefSeq" id="WP_248654827.1">
    <property type="nucleotide sequence ID" value="NZ_CP096658.1"/>
</dbReference>
<dbReference type="GO" id="GO:0016491">
    <property type="term" value="F:oxidoreductase activity"/>
    <property type="evidence" value="ECO:0007669"/>
    <property type="project" value="TreeGrafter"/>
</dbReference>
<sequence>MTSLFELEKTGDVDQLTSLLAKSNSEPVRRRAADILGEVDAPDEKVLDPLVTAVQDDDSEEVRAAAIDALDQRHAVERLVAALTGEEVPTEGAEWARAEALVETLSADQPELRMASANALGRIGNKAGTKALVRRLGDPDPRVRARVARALGRVEDPRAVSALRKRLGDDSVEVRREAADSLGRIGGDEALSALLDLLNDDSETVRRIAANSLGNFGSAKPLDALVSLLSDENEAVRRAAVFSLIELLSNAPGQQSHELRERMVEKLSATDHRSVVDSLVDILDQGTQAHQRRNAAWLLGRVAGDDNRESAIRALASVLDDKDGMTAQFAATSIAEVGGEVAEDALLEVLDDPEASGDARAKAAFTLGKVGGERARRRLNEIIDDTDDEDVRKRAFSALSKLGGRG</sequence>
<protein>
    <submittedName>
        <fullName evidence="3">HEAT repeat domain-containing protein</fullName>
    </submittedName>
</protein>
<dbReference type="InterPro" id="IPR016024">
    <property type="entry name" value="ARM-type_fold"/>
</dbReference>
<dbReference type="EMBL" id="CP096658">
    <property type="protein sequence ID" value="UPW00416.1"/>
    <property type="molecule type" value="Genomic_DNA"/>
</dbReference>
<organism evidence="3 4">
    <name type="scientific">Halorussus gelatinilyticus</name>
    <dbReference type="NCBI Taxonomy" id="2937524"/>
    <lineage>
        <taxon>Archaea</taxon>
        <taxon>Methanobacteriati</taxon>
        <taxon>Methanobacteriota</taxon>
        <taxon>Stenosarchaea group</taxon>
        <taxon>Halobacteria</taxon>
        <taxon>Halobacteriales</taxon>
        <taxon>Haladaptataceae</taxon>
        <taxon>Halorussus</taxon>
    </lineage>
</organism>
<dbReference type="SMART" id="SM00567">
    <property type="entry name" value="EZ_HEAT"/>
    <property type="match status" value="10"/>
</dbReference>
<keyword evidence="4" id="KW-1185">Reference proteome</keyword>
<dbReference type="GeneID" id="72191822"/>